<dbReference type="EMBL" id="VDUW01000014">
    <property type="protein sequence ID" value="TXL60567.1"/>
    <property type="molecule type" value="Genomic_DNA"/>
</dbReference>
<name>A0A5C8NHS0_9BACI</name>
<accession>A0A5C8NHS0</accession>
<gene>
    <name evidence="2" type="ORF">FHP05_14190</name>
</gene>
<dbReference type="AlphaFoldDB" id="A0A5C8NHS0"/>
<reference evidence="2 3" key="1">
    <citation type="submission" date="2019-06" db="EMBL/GenBank/DDBJ databases">
        <title>Cerasibacillus sp. nov., isolated from maize field.</title>
        <authorList>
            <person name="Lin S.-Y."/>
            <person name="Tsai C.-F."/>
            <person name="Young C.-C."/>
        </authorList>
    </citation>
    <scope>NUCLEOTIDE SEQUENCE [LARGE SCALE GENOMIC DNA]</scope>
    <source>
        <strain evidence="2 3">CC-CFT480</strain>
    </source>
</reference>
<dbReference type="OrthoDB" id="2989832at2"/>
<dbReference type="Proteomes" id="UP000321574">
    <property type="component" value="Unassembled WGS sequence"/>
</dbReference>
<evidence type="ECO:0000313" key="2">
    <source>
        <dbReference type="EMBL" id="TXL60567.1"/>
    </source>
</evidence>
<organism evidence="2 3">
    <name type="scientific">Cerasibacillus terrae</name>
    <dbReference type="NCBI Taxonomy" id="2498845"/>
    <lineage>
        <taxon>Bacteria</taxon>
        <taxon>Bacillati</taxon>
        <taxon>Bacillota</taxon>
        <taxon>Bacilli</taxon>
        <taxon>Bacillales</taxon>
        <taxon>Bacillaceae</taxon>
        <taxon>Cerasibacillus</taxon>
    </lineage>
</organism>
<evidence type="ECO:0000313" key="3">
    <source>
        <dbReference type="Proteomes" id="UP000321574"/>
    </source>
</evidence>
<dbReference type="RefSeq" id="WP_147670464.1">
    <property type="nucleotide sequence ID" value="NZ_VDUW01000014.1"/>
</dbReference>
<proteinExistence type="predicted"/>
<dbReference type="InterPro" id="IPR025711">
    <property type="entry name" value="PepSY"/>
</dbReference>
<sequence>MSKKKVILAAGLGVAAGYLAKKQMDQYQKTTPEKALKQAKETFKQQGPISGSWIYMKPEQVERNGLFYDAYRGGITRNIDGENKQYEFYVDVDTGAVIDSVETA</sequence>
<dbReference type="Pfam" id="PF03413">
    <property type="entry name" value="PepSY"/>
    <property type="match status" value="1"/>
</dbReference>
<feature type="domain" description="PepSY" evidence="1">
    <location>
        <begin position="31"/>
        <end position="100"/>
    </location>
</feature>
<protein>
    <submittedName>
        <fullName evidence="2">Peptidase M4</fullName>
    </submittedName>
</protein>
<comment type="caution">
    <text evidence="2">The sequence shown here is derived from an EMBL/GenBank/DDBJ whole genome shotgun (WGS) entry which is preliminary data.</text>
</comment>
<evidence type="ECO:0000259" key="1">
    <source>
        <dbReference type="Pfam" id="PF03413"/>
    </source>
</evidence>
<keyword evidence="3" id="KW-1185">Reference proteome</keyword>